<evidence type="ECO:0000256" key="3">
    <source>
        <dbReference type="ARBA" id="ARBA00012865"/>
    </source>
</evidence>
<keyword evidence="7" id="KW-1015">Disulfide bond</keyword>
<dbReference type="EMBL" id="JRMP02000007">
    <property type="protein sequence ID" value="TLD94400.1"/>
    <property type="molecule type" value="Genomic_DNA"/>
</dbReference>
<feature type="chain" id="PRO_5034110431" description="Beta-lactamase" evidence="9">
    <location>
        <begin position="22"/>
        <end position="221"/>
    </location>
</feature>
<keyword evidence="6" id="KW-0802">TPR repeat</keyword>
<dbReference type="GO" id="GO:0008800">
    <property type="term" value="F:beta-lactamase activity"/>
    <property type="evidence" value="ECO:0007669"/>
    <property type="project" value="UniProtKB-UniRule"/>
</dbReference>
<dbReference type="EMBL" id="QBIU01000001">
    <property type="protein sequence ID" value="MWV68851.1"/>
    <property type="molecule type" value="Genomic_DNA"/>
</dbReference>
<protein>
    <recommendedName>
        <fullName evidence="3 9">Beta-lactamase</fullName>
        <ecNumber evidence="3 9">3.5.2.6</ecNumber>
    </recommendedName>
</protein>
<comment type="subcellular location">
    <subcellularLocation>
        <location evidence="9">Secreted</location>
    </subcellularLocation>
</comment>
<evidence type="ECO:0000256" key="1">
    <source>
        <dbReference type="ARBA" id="ARBA00001526"/>
    </source>
</evidence>
<keyword evidence="9" id="KW-0964">Secreted</keyword>
<dbReference type="RefSeq" id="WP_034573439.1">
    <property type="nucleotide sequence ID" value="NZ_JRMP02000007.1"/>
</dbReference>
<accession>A0A347VRP3</accession>
<name>A0A347VRP3_9HELI</name>
<reference evidence="10 13" key="4">
    <citation type="submission" date="2019-12" db="EMBL/GenBank/DDBJ databases">
        <title>Multi-Generational Helicobacter saguini Isolates.</title>
        <authorList>
            <person name="Mannion A."/>
            <person name="Shen Z."/>
            <person name="Fox J.G."/>
        </authorList>
    </citation>
    <scope>NUCLEOTIDE SEQUENCE [LARGE SCALE GENOMIC DNA]</scope>
    <source>
        <strain evidence="10">16-048</strain>
        <strain evidence="13">16-048 (F4)</strain>
    </source>
</reference>
<evidence type="ECO:0000256" key="4">
    <source>
        <dbReference type="ARBA" id="ARBA00022737"/>
    </source>
</evidence>
<evidence type="ECO:0000256" key="8">
    <source>
        <dbReference type="ARBA" id="ARBA00023251"/>
    </source>
</evidence>
<dbReference type="GO" id="GO:0046677">
    <property type="term" value="P:response to antibiotic"/>
    <property type="evidence" value="ECO:0007669"/>
    <property type="project" value="UniProtKB-KW"/>
</dbReference>
<comment type="caution">
    <text evidence="11">The sequence shown here is derived from an EMBL/GenBank/DDBJ whole genome shotgun (WGS) entry which is preliminary data.</text>
</comment>
<keyword evidence="9" id="KW-0732">Signal</keyword>
<dbReference type="Proteomes" id="UP000029714">
    <property type="component" value="Unassembled WGS sequence"/>
</dbReference>
<proteinExistence type="inferred from homology"/>
<comment type="function">
    <text evidence="9">Hydrolyzes 6-aminopenicillinic acid and 7-aminocephalosporanic acid (ACA) derivatives.</text>
</comment>
<keyword evidence="12" id="KW-1185">Reference proteome</keyword>
<dbReference type="PANTHER" id="PTHR13891">
    <property type="entry name" value="CYTOCHROME C OXIDASE ASSEMBLY FACTOR 7"/>
    <property type="match status" value="1"/>
</dbReference>
<keyword evidence="8" id="KW-0046">Antibiotic resistance</keyword>
<dbReference type="Proteomes" id="UP000477070">
    <property type="component" value="Unassembled WGS sequence"/>
</dbReference>
<reference evidence="11 12" key="1">
    <citation type="journal article" date="2014" name="Genome Announc.">
        <title>Draft genome sequences of eight enterohepatic helicobacter species isolated from both laboratory and wild rodents.</title>
        <authorList>
            <person name="Sheh A."/>
            <person name="Shen Z."/>
            <person name="Fox J.G."/>
        </authorList>
    </citation>
    <scope>NUCLEOTIDE SEQUENCE [LARGE SCALE GENOMIC DNA]</scope>
    <source>
        <strain evidence="11 12">MIT 97-6194</strain>
    </source>
</reference>
<evidence type="ECO:0000313" key="12">
    <source>
        <dbReference type="Proteomes" id="UP000029714"/>
    </source>
</evidence>
<evidence type="ECO:0000256" key="2">
    <source>
        <dbReference type="ARBA" id="ARBA00008486"/>
    </source>
</evidence>
<dbReference type="Gene3D" id="1.25.40.10">
    <property type="entry name" value="Tetratricopeptide repeat domain"/>
    <property type="match status" value="1"/>
</dbReference>
<dbReference type="InterPro" id="IPR040239">
    <property type="entry name" value="HcpB-like"/>
</dbReference>
<feature type="signal peptide" evidence="9">
    <location>
        <begin position="1"/>
        <end position="21"/>
    </location>
</feature>
<keyword evidence="4" id="KW-0677">Repeat</keyword>
<dbReference type="InterPro" id="IPR011990">
    <property type="entry name" value="TPR-like_helical_dom_sf"/>
</dbReference>
<dbReference type="Pfam" id="PF08238">
    <property type="entry name" value="Sel1"/>
    <property type="match status" value="2"/>
</dbReference>
<dbReference type="STRING" id="1548018.LS64_12340"/>
<evidence type="ECO:0000256" key="6">
    <source>
        <dbReference type="ARBA" id="ARBA00022803"/>
    </source>
</evidence>
<comment type="similarity">
    <text evidence="2 9">Belongs to the hcp beta-lactamase family.</text>
</comment>
<dbReference type="AlphaFoldDB" id="A0A347VRP3"/>
<dbReference type="PANTHER" id="PTHR13891:SF1">
    <property type="entry name" value="CYTOCHROME C OXIDASE ASSEMBLY FACTOR 7"/>
    <property type="match status" value="1"/>
</dbReference>
<dbReference type="InterPro" id="IPR006597">
    <property type="entry name" value="Sel1-like"/>
</dbReference>
<dbReference type="EC" id="3.5.2.6" evidence="3 9"/>
<gene>
    <name evidence="10" type="ORF">DCO61_02130</name>
    <name evidence="11" type="ORF">LS64_005560</name>
</gene>
<dbReference type="GO" id="GO:0005576">
    <property type="term" value="C:extracellular region"/>
    <property type="evidence" value="ECO:0007669"/>
    <property type="project" value="UniProtKB-SubCell"/>
</dbReference>
<comment type="catalytic activity">
    <reaction evidence="1 9">
        <text>a beta-lactam + H2O = a substituted beta-amino acid</text>
        <dbReference type="Rhea" id="RHEA:20401"/>
        <dbReference type="ChEBI" id="CHEBI:15377"/>
        <dbReference type="ChEBI" id="CHEBI:35627"/>
        <dbReference type="ChEBI" id="CHEBI:140347"/>
        <dbReference type="EC" id="3.5.2.6"/>
    </reaction>
</comment>
<reference evidence="11" key="3">
    <citation type="submission" date="2018-04" db="EMBL/GenBank/DDBJ databases">
        <authorList>
            <person name="Sheh A."/>
            <person name="Shen Z."/>
            <person name="Mannion A.J."/>
            <person name="Fox J.G."/>
        </authorList>
    </citation>
    <scope>NUCLEOTIDE SEQUENCE</scope>
    <source>
        <strain evidence="11">MIT 97-6194</strain>
    </source>
</reference>
<evidence type="ECO:0000256" key="5">
    <source>
        <dbReference type="ARBA" id="ARBA00022801"/>
    </source>
</evidence>
<dbReference type="OrthoDB" id="5327907at2"/>
<dbReference type="PROSITE" id="PS51257">
    <property type="entry name" value="PROKAR_LIPOPROTEIN"/>
    <property type="match status" value="1"/>
</dbReference>
<reference evidence="11 12" key="2">
    <citation type="journal article" date="2016" name="Infect. Immun.">
        <title>Helicobacter saguini, a Novel Helicobacter Isolated from Cotton-Top Tamarins with Ulcerative Colitis, Has Proinflammatory Properties and Induces Typhlocolitis and Dysplasia in Gnotobiotic IL-10-/- Mice.</title>
        <authorList>
            <person name="Shen Z."/>
            <person name="Mannion A."/>
            <person name="Whary M.T."/>
            <person name="Muthupalani S."/>
            <person name="Sheh A."/>
            <person name="Feng Y."/>
            <person name="Gong G."/>
            <person name="Vandamme P."/>
            <person name="Holcombe H.R."/>
            <person name="Paster B.J."/>
            <person name="Fox J.G."/>
        </authorList>
    </citation>
    <scope>NUCLEOTIDE SEQUENCE [LARGE SCALE GENOMIC DNA]</scope>
    <source>
        <strain evidence="11 12">MIT 97-6194</strain>
    </source>
</reference>
<evidence type="ECO:0000256" key="7">
    <source>
        <dbReference type="ARBA" id="ARBA00023157"/>
    </source>
</evidence>
<organism evidence="11 12">
    <name type="scientific">Helicobacter saguini</name>
    <dbReference type="NCBI Taxonomy" id="1548018"/>
    <lineage>
        <taxon>Bacteria</taxon>
        <taxon>Pseudomonadati</taxon>
        <taxon>Campylobacterota</taxon>
        <taxon>Epsilonproteobacteria</taxon>
        <taxon>Campylobacterales</taxon>
        <taxon>Helicobacteraceae</taxon>
        <taxon>Helicobacter</taxon>
    </lineage>
</organism>
<evidence type="ECO:0000256" key="9">
    <source>
        <dbReference type="RuleBase" id="RU366075"/>
    </source>
</evidence>
<evidence type="ECO:0000313" key="10">
    <source>
        <dbReference type="EMBL" id="MWV68851.1"/>
    </source>
</evidence>
<dbReference type="SUPFAM" id="SSF81901">
    <property type="entry name" value="HCP-like"/>
    <property type="match status" value="1"/>
</dbReference>
<evidence type="ECO:0000313" key="13">
    <source>
        <dbReference type="Proteomes" id="UP000477070"/>
    </source>
</evidence>
<keyword evidence="5 9" id="KW-0378">Hydrolase</keyword>
<sequence length="221" mass="25251">MLKTNLFIFTIFLSIFFISCAKTPQPQVETPPPEALDKDRVATYNNLANLKEGIWKVDEWKNAAQKICEDSKGVDCSILAEIYHDYFYGYGSRADIKKAMDMLEKGCNAQDSKSCMQLAIYHFNNKNTQESNDAFNKTYAFSSDKCEQNYALDCQVLSLMYFGGHFPLTRDIDKALEYAHKACDMNLANACIFLIINATNRDEVLKLRKKTCDLGIKEYCK</sequence>
<evidence type="ECO:0000313" key="11">
    <source>
        <dbReference type="EMBL" id="TLD94400.1"/>
    </source>
</evidence>